<protein>
    <recommendedName>
        <fullName evidence="14">Lactosylceramide alpha-2,3-sialyltransferase</fullName>
        <ecNumber evidence="13">2.4.3.9</ecNumber>
    </recommendedName>
    <alternativeName>
        <fullName evidence="15">CMP-NeuAc:lactosylceramide alpha-2,3-sialyltransferase</fullName>
    </alternativeName>
    <alternativeName>
        <fullName evidence="18">Ganglioside GM3 synthase</fullName>
    </alternativeName>
    <alternativeName>
        <fullName evidence="17">ST3Gal V</fullName>
    </alternativeName>
    <alternativeName>
        <fullName evidence="16">Sialyltransferase 9</fullName>
    </alternativeName>
</protein>
<reference evidence="24" key="1">
    <citation type="submission" date="2025-08" db="UniProtKB">
        <authorList>
            <consortium name="Ensembl"/>
        </authorList>
    </citation>
    <scope>IDENTIFICATION</scope>
</reference>
<evidence type="ECO:0000256" key="1">
    <source>
        <dbReference type="ARBA" id="ARBA00004323"/>
    </source>
</evidence>
<evidence type="ECO:0000313" key="25">
    <source>
        <dbReference type="Proteomes" id="UP000694404"/>
    </source>
</evidence>
<comment type="subcellular location">
    <subcellularLocation>
        <location evidence="1">Golgi apparatus membrane</location>
        <topology evidence="1">Single-pass type II membrane protein</topology>
    </subcellularLocation>
</comment>
<dbReference type="Ensembl" id="ENSCABT00000003985.1">
    <property type="protein sequence ID" value="ENSCABP00000003666.1"/>
    <property type="gene ID" value="ENSCABG00000002788.1"/>
</dbReference>
<dbReference type="GO" id="GO:0000139">
    <property type="term" value="C:Golgi membrane"/>
    <property type="evidence" value="ECO:0007669"/>
    <property type="project" value="UniProtKB-SubCell"/>
</dbReference>
<evidence type="ECO:0000256" key="2">
    <source>
        <dbReference type="ARBA" id="ARBA00006003"/>
    </source>
</evidence>
<organism evidence="24 25">
    <name type="scientific">Chelonoidis abingdonii</name>
    <name type="common">Abingdon island giant tortoise</name>
    <name type="synonym">Testudo abingdonii</name>
    <dbReference type="NCBI Taxonomy" id="106734"/>
    <lineage>
        <taxon>Eukaryota</taxon>
        <taxon>Metazoa</taxon>
        <taxon>Chordata</taxon>
        <taxon>Craniata</taxon>
        <taxon>Vertebrata</taxon>
        <taxon>Euteleostomi</taxon>
        <taxon>Archelosauria</taxon>
        <taxon>Testudinata</taxon>
        <taxon>Testudines</taxon>
        <taxon>Cryptodira</taxon>
        <taxon>Durocryptodira</taxon>
        <taxon>Testudinoidea</taxon>
        <taxon>Testudinidae</taxon>
        <taxon>Chelonoidis</taxon>
    </lineage>
</organism>
<evidence type="ECO:0000256" key="14">
    <source>
        <dbReference type="ARBA" id="ARBA00039792"/>
    </source>
</evidence>
<evidence type="ECO:0000256" key="9">
    <source>
        <dbReference type="ARBA" id="ARBA00023098"/>
    </source>
</evidence>
<evidence type="ECO:0000256" key="17">
    <source>
        <dbReference type="ARBA" id="ARBA00041976"/>
    </source>
</evidence>
<evidence type="ECO:0000256" key="6">
    <source>
        <dbReference type="ARBA" id="ARBA00022968"/>
    </source>
</evidence>
<keyword evidence="25" id="KW-1185">Reference proteome</keyword>
<dbReference type="PANTHER" id="PTHR13713">
    <property type="entry name" value="SIALYLTRANSFERASE"/>
    <property type="match status" value="1"/>
</dbReference>
<name>A0A8C0ILK0_CHEAB</name>
<keyword evidence="5" id="KW-0812">Transmembrane</keyword>
<keyword evidence="7" id="KW-1133">Transmembrane helix</keyword>
<dbReference type="Pfam" id="PF00777">
    <property type="entry name" value="Glyco_transf_29"/>
    <property type="match status" value="1"/>
</dbReference>
<evidence type="ECO:0000256" key="13">
    <source>
        <dbReference type="ARBA" id="ARBA00039111"/>
    </source>
</evidence>
<comment type="catalytic activity">
    <reaction evidence="22">
        <text>ganglioside GA2 (d18:1(4E)/18:0) + CMP-N-acetyl-beta-neuraminate = ganglioside GM2 (d18:1(4E)/18:0) + CMP + H(+)</text>
        <dbReference type="Rhea" id="RHEA:41776"/>
        <dbReference type="ChEBI" id="CHEBI:15378"/>
        <dbReference type="ChEBI" id="CHEBI:57812"/>
        <dbReference type="ChEBI" id="CHEBI:60377"/>
        <dbReference type="ChEBI" id="CHEBI:78485"/>
        <dbReference type="ChEBI" id="CHEBI:78486"/>
    </reaction>
    <physiologicalReaction direction="left-to-right" evidence="22">
        <dbReference type="Rhea" id="RHEA:41777"/>
    </physiologicalReaction>
</comment>
<dbReference type="PANTHER" id="PTHR13713:SF60">
    <property type="entry name" value="LACTOSYLCERAMIDE ALPHA-2,3-SIALYLTRANSFERASE"/>
    <property type="match status" value="1"/>
</dbReference>
<dbReference type="Gene3D" id="3.90.1480.20">
    <property type="entry name" value="Glycosyl transferase family 29"/>
    <property type="match status" value="1"/>
</dbReference>
<evidence type="ECO:0000256" key="8">
    <source>
        <dbReference type="ARBA" id="ARBA00023034"/>
    </source>
</evidence>
<evidence type="ECO:0000256" key="20">
    <source>
        <dbReference type="ARBA" id="ARBA00045587"/>
    </source>
</evidence>
<keyword evidence="12" id="KW-0325">Glycoprotein</keyword>
<evidence type="ECO:0000256" key="23">
    <source>
        <dbReference type="ARBA" id="ARBA00049539"/>
    </source>
</evidence>
<evidence type="ECO:0000256" key="19">
    <source>
        <dbReference type="ARBA" id="ARBA00043651"/>
    </source>
</evidence>
<reference evidence="24" key="2">
    <citation type="submission" date="2025-09" db="UniProtKB">
        <authorList>
            <consortium name="Ensembl"/>
        </authorList>
    </citation>
    <scope>IDENTIFICATION</scope>
</reference>
<comment type="catalytic activity">
    <reaction evidence="21">
        <text>a beta-D-Gal-(1&lt;-&gt;1')-ceramide + CMP-N-acetyl-beta-neuraminate = N-acetyl-alpha-neuraminosyl-(2-&gt;3)-beta-D-galactosyl-(1&lt;-&gt;1')-ceramide + CMP + H(+)</text>
        <dbReference type="Rhea" id="RHEA:41780"/>
        <dbReference type="ChEBI" id="CHEBI:15378"/>
        <dbReference type="ChEBI" id="CHEBI:57812"/>
        <dbReference type="ChEBI" id="CHEBI:60377"/>
        <dbReference type="ChEBI" id="CHEBI:82643"/>
        <dbReference type="ChEBI" id="CHEBI:143593"/>
    </reaction>
    <physiologicalReaction direction="left-to-right" evidence="21">
        <dbReference type="Rhea" id="RHEA:41781"/>
    </physiologicalReaction>
</comment>
<keyword evidence="11" id="KW-1015">Disulfide bond</keyword>
<evidence type="ECO:0000256" key="18">
    <source>
        <dbReference type="ARBA" id="ARBA00042545"/>
    </source>
</evidence>
<keyword evidence="3" id="KW-0328">Glycosyltransferase</keyword>
<keyword evidence="4" id="KW-0808">Transferase</keyword>
<evidence type="ECO:0000256" key="4">
    <source>
        <dbReference type="ARBA" id="ARBA00022679"/>
    </source>
</evidence>
<keyword evidence="6" id="KW-0735">Signal-anchor</keyword>
<dbReference type="InterPro" id="IPR001675">
    <property type="entry name" value="Glyco_trans_29"/>
</dbReference>
<accession>A0A8C0ILK0</accession>
<evidence type="ECO:0000256" key="22">
    <source>
        <dbReference type="ARBA" id="ARBA00048805"/>
    </source>
</evidence>
<dbReference type="InterPro" id="IPR051142">
    <property type="entry name" value="Glycosyltransferase_29"/>
</dbReference>
<evidence type="ECO:0000256" key="5">
    <source>
        <dbReference type="ARBA" id="ARBA00022692"/>
    </source>
</evidence>
<evidence type="ECO:0000256" key="11">
    <source>
        <dbReference type="ARBA" id="ARBA00023157"/>
    </source>
</evidence>
<comment type="similarity">
    <text evidence="2">Belongs to the glycosyltransferase 29 family.</text>
</comment>
<comment type="function">
    <text evidence="20">Transfers the sialyl group (N-acetyl-alpha-neuraminyl or NeuAc) from CMP-NeuAc to the non-reducing terminal galactose (Gal) of glycosphingolipids forming gangliosides (important molecules involved in the regulation of multiple cellular processes, including cell proliferation and differentiation, apoptosis, embryogenesis, development, and oncogenesis). Mainly involved in the biosynthesis of ganglioside GM3 but can also use different glycolipids as substrate acceptors such as D-galactosylceramide (GalCer), asialo-GM2 (GA2) and asialo-GM1 (GA1), although less preferentially than beta-D-Gal-(1-&gt;4)-beta-D-Glc-(1&lt;-&gt;1)-Cer (LacCer).</text>
</comment>
<dbReference type="GO" id="GO:0047291">
    <property type="term" value="F:lactosylceramide alpha-2,3-sialyltransferase activity"/>
    <property type="evidence" value="ECO:0007669"/>
    <property type="project" value="UniProtKB-EC"/>
</dbReference>
<comment type="catalytic activity">
    <reaction evidence="23">
        <text>ganglioside GA1 (d18:1(4E)/18:0) + CMP-N-acetyl-beta-neuraminate = ganglioside GM1 (d18:1(4E)/18:0) + CMP + H(+)</text>
        <dbReference type="Rhea" id="RHEA:41784"/>
        <dbReference type="ChEBI" id="CHEBI:15378"/>
        <dbReference type="ChEBI" id="CHEBI:57812"/>
        <dbReference type="ChEBI" id="CHEBI:60377"/>
        <dbReference type="ChEBI" id="CHEBI:73110"/>
        <dbReference type="ChEBI" id="CHEBI:78484"/>
    </reaction>
    <physiologicalReaction direction="left-to-right" evidence="23">
        <dbReference type="Rhea" id="RHEA:41785"/>
    </physiologicalReaction>
</comment>
<dbReference type="EC" id="2.4.3.9" evidence="13"/>
<dbReference type="AlphaFoldDB" id="A0A8C0ILK0"/>
<evidence type="ECO:0000256" key="12">
    <source>
        <dbReference type="ARBA" id="ARBA00023180"/>
    </source>
</evidence>
<keyword evidence="10" id="KW-0472">Membrane</keyword>
<keyword evidence="9" id="KW-0443">Lipid metabolism</keyword>
<evidence type="ECO:0000256" key="7">
    <source>
        <dbReference type="ARBA" id="ARBA00022989"/>
    </source>
</evidence>
<keyword evidence="8" id="KW-0333">Golgi apparatus</keyword>
<dbReference type="GeneTree" id="ENSGT00940000157929"/>
<proteinExistence type="inferred from homology"/>
<dbReference type="GO" id="GO:0006629">
    <property type="term" value="P:lipid metabolic process"/>
    <property type="evidence" value="ECO:0007669"/>
    <property type="project" value="UniProtKB-KW"/>
</dbReference>
<comment type="catalytic activity">
    <reaction evidence="19">
        <text>a beta-D-Gal-(1-&gt;4)-beta-D-Glc-(1&lt;-&gt;1)-Cer(d18:1(4E)) + CMP-N-acetyl-beta-neuraminate = a ganglioside GM3 (d18:1(4E)) + CMP + H(+)</text>
        <dbReference type="Rhea" id="RHEA:18417"/>
        <dbReference type="ChEBI" id="CHEBI:15378"/>
        <dbReference type="ChEBI" id="CHEBI:17950"/>
        <dbReference type="ChEBI" id="CHEBI:57812"/>
        <dbReference type="ChEBI" id="CHEBI:60065"/>
        <dbReference type="ChEBI" id="CHEBI:60377"/>
        <dbReference type="EC" id="2.4.3.9"/>
    </reaction>
    <physiologicalReaction direction="left-to-right" evidence="19">
        <dbReference type="Rhea" id="RHEA:18418"/>
    </physiologicalReaction>
</comment>
<evidence type="ECO:0000256" key="10">
    <source>
        <dbReference type="ARBA" id="ARBA00023136"/>
    </source>
</evidence>
<dbReference type="InterPro" id="IPR038578">
    <property type="entry name" value="GT29-like_sf"/>
</dbReference>
<dbReference type="Proteomes" id="UP000694404">
    <property type="component" value="Unplaced"/>
</dbReference>
<evidence type="ECO:0000256" key="16">
    <source>
        <dbReference type="ARBA" id="ARBA00041896"/>
    </source>
</evidence>
<sequence length="135" mass="16150">MNRLFAEKYRANIFPFVREDIYGHEDVFKYKPPFGFHKNSRKLQNLLKLLPEHDLPENLKSKHCKRCVVVGSGGILHGLELGHVLNEFDIVIRYKYAPFRVTDLFWYKTTIRMTYPEGSLFVVFILKLSFEFKYW</sequence>
<evidence type="ECO:0000256" key="3">
    <source>
        <dbReference type="ARBA" id="ARBA00022676"/>
    </source>
</evidence>
<evidence type="ECO:0000256" key="15">
    <source>
        <dbReference type="ARBA" id="ARBA00041341"/>
    </source>
</evidence>
<evidence type="ECO:0000256" key="21">
    <source>
        <dbReference type="ARBA" id="ARBA00048050"/>
    </source>
</evidence>
<evidence type="ECO:0000313" key="24">
    <source>
        <dbReference type="Ensembl" id="ENSCABP00000003666.1"/>
    </source>
</evidence>